<name>A0A8C7JXE1_ONCKI</name>
<dbReference type="Ensembl" id="ENSOKIT00005100109.1">
    <property type="protein sequence ID" value="ENSOKIP00005093648.1"/>
    <property type="gene ID" value="ENSOKIG00005040851.1"/>
</dbReference>
<dbReference type="GeneTree" id="ENSGT00940000172289"/>
<dbReference type="AlphaFoldDB" id="A0A8C7JXE1"/>
<evidence type="ECO:0000259" key="2">
    <source>
        <dbReference type="Pfam" id="PF13843"/>
    </source>
</evidence>
<dbReference type="Pfam" id="PF13843">
    <property type="entry name" value="DDE_Tnp_1_7"/>
    <property type="match status" value="1"/>
</dbReference>
<evidence type="ECO:0000313" key="3">
    <source>
        <dbReference type="Ensembl" id="ENSOKIP00005093648.1"/>
    </source>
</evidence>
<dbReference type="PANTHER" id="PTHR46599:SF6">
    <property type="entry name" value="DUAL SPECIFICITY PHOSPHATASE 26"/>
    <property type="match status" value="1"/>
</dbReference>
<keyword evidence="4" id="KW-1185">Reference proteome</keyword>
<dbReference type="InterPro" id="IPR029526">
    <property type="entry name" value="PGBD"/>
</dbReference>
<dbReference type="Proteomes" id="UP000694557">
    <property type="component" value="Unassembled WGS sequence"/>
</dbReference>
<accession>A0A8C7JXE1</accession>
<protein>
    <submittedName>
        <fullName evidence="3">Uncharacterized LOC116374689</fullName>
    </submittedName>
</protein>
<reference evidence="3" key="2">
    <citation type="submission" date="2025-09" db="UniProtKB">
        <authorList>
            <consortium name="Ensembl"/>
        </authorList>
    </citation>
    <scope>IDENTIFICATION</scope>
</reference>
<sequence length="549" mass="62049">MAKWEMRMDVLKCLAVLELDDMDSDARGELDEMYQEIYDDKYGIFSVDSDSDSETYGNPPRVPAAPQRNQQNSRSCYSQHGRKKAPTLPTVEPSSTEMERDNTGVDGTVWVKQPVGNATGRLLTQNDTRLESGPTPYAKDRIDGAYASFHCLCDMEMLQRIRDCTVAEAHRVQGKNKTWDLSVEELEAFIAVLYVRGLHGNRLASLDGYWSCLKLDFFRDTMPMDRFTEILRYLRFDTREIRRPRTYSNKFAVVSEVWNAFVRNCIACYKPGLNITVEEQWSLSSGEVIKFALTADVDSKYVLNVIPYVVPYSGEDESQKPENVALKLVEPYLGAGRTVTTDKFCTSLPLANKLIANKTNLVGAVSHCGRELPPVMRNKAQTKLYSTTVLKHDKATLTVYRSNPRKNVCILSTMHPTVAIGNDRTREPETVTFYNSNRVDVNTMTRERTVEVVTGLEKGGSHRWPLAVFFNLLDLAAINAYVLFTQCTAKTVSTRDFIMDLAFELREKHMRANAAPPPPLPPIQDTVCETKTHSKVRRSTRNKAPKSCG</sequence>
<feature type="region of interest" description="Disordered" evidence="1">
    <location>
        <begin position="48"/>
        <end position="106"/>
    </location>
</feature>
<evidence type="ECO:0000256" key="1">
    <source>
        <dbReference type="SAM" id="MobiDB-lite"/>
    </source>
</evidence>
<gene>
    <name evidence="3" type="primary">LOC116374691</name>
</gene>
<feature type="domain" description="PiggyBac transposable element-derived protein" evidence="2">
    <location>
        <begin position="146"/>
        <end position="481"/>
    </location>
</feature>
<evidence type="ECO:0000313" key="4">
    <source>
        <dbReference type="Proteomes" id="UP000694557"/>
    </source>
</evidence>
<feature type="compositionally biased region" description="Polar residues" evidence="1">
    <location>
        <begin position="67"/>
        <end position="78"/>
    </location>
</feature>
<organism evidence="3 4">
    <name type="scientific">Oncorhynchus kisutch</name>
    <name type="common">Coho salmon</name>
    <name type="synonym">Salmo kisutch</name>
    <dbReference type="NCBI Taxonomy" id="8019"/>
    <lineage>
        <taxon>Eukaryota</taxon>
        <taxon>Metazoa</taxon>
        <taxon>Chordata</taxon>
        <taxon>Craniata</taxon>
        <taxon>Vertebrata</taxon>
        <taxon>Euteleostomi</taxon>
        <taxon>Actinopterygii</taxon>
        <taxon>Neopterygii</taxon>
        <taxon>Teleostei</taxon>
        <taxon>Protacanthopterygii</taxon>
        <taxon>Salmoniformes</taxon>
        <taxon>Salmonidae</taxon>
        <taxon>Salmoninae</taxon>
        <taxon>Oncorhynchus</taxon>
    </lineage>
</organism>
<reference evidence="3" key="1">
    <citation type="submission" date="2025-08" db="UniProtKB">
        <authorList>
            <consortium name="Ensembl"/>
        </authorList>
    </citation>
    <scope>IDENTIFICATION</scope>
</reference>
<proteinExistence type="predicted"/>
<dbReference type="PANTHER" id="PTHR46599">
    <property type="entry name" value="PIGGYBAC TRANSPOSABLE ELEMENT-DERIVED PROTEIN 4"/>
    <property type="match status" value="1"/>
</dbReference>